<evidence type="ECO:0000256" key="3">
    <source>
        <dbReference type="SAM" id="MobiDB-lite"/>
    </source>
</evidence>
<feature type="region of interest" description="Disordered" evidence="3">
    <location>
        <begin position="1"/>
        <end position="20"/>
    </location>
</feature>
<evidence type="ECO:0000259" key="4">
    <source>
        <dbReference type="Pfam" id="PF01826"/>
    </source>
</evidence>
<proteinExistence type="predicted"/>
<name>A0A336LS86_CULSO</name>
<dbReference type="Pfam" id="PF01826">
    <property type="entry name" value="TIL"/>
    <property type="match status" value="2"/>
</dbReference>
<accession>A0A336LS86</accession>
<dbReference type="PANTHER" id="PTHR23259:SF82">
    <property type="entry name" value="SERINE PROTEASE INHIBITOR 1 PROTEIN"/>
    <property type="match status" value="1"/>
</dbReference>
<dbReference type="VEuPathDB" id="VectorBase:CSON014544"/>
<sequence>MSTVQHKMSTEQHKMSTEQHKMSTEQHKSLQANYVAFNYVAISDVIGDAEQCPGLNEAWTDCGNFCSEKCPDGKVTACILMCQSGCFCKPNHKRNPNGICVPETECPKIGGICEVHNSELSQPKCNAPYEIFKEDGSPCTDTCHKHLVRCMEQHIPGCYCIDGYARDLETNQCRPYPCEECGANAEWVNCASSCDNHCDFVLKRDHCKINHIRCPDGCRCKEGYARATSEPNSTCIPVNECV</sequence>
<dbReference type="PANTHER" id="PTHR23259">
    <property type="entry name" value="RIDDLE"/>
    <property type="match status" value="1"/>
</dbReference>
<evidence type="ECO:0000256" key="2">
    <source>
        <dbReference type="ARBA" id="ARBA00023157"/>
    </source>
</evidence>
<feature type="domain" description="TIL" evidence="4">
    <location>
        <begin position="55"/>
        <end position="106"/>
    </location>
</feature>
<dbReference type="EMBL" id="UFQT01000082">
    <property type="protein sequence ID" value="SSX19439.1"/>
    <property type="molecule type" value="Genomic_DNA"/>
</dbReference>
<feature type="domain" description="TIL" evidence="4">
    <location>
        <begin position="181"/>
        <end position="241"/>
    </location>
</feature>
<dbReference type="OMA" id="EQHKMST"/>
<dbReference type="Gene3D" id="2.10.25.10">
    <property type="entry name" value="Laminin"/>
    <property type="match status" value="3"/>
</dbReference>
<evidence type="ECO:0000256" key="1">
    <source>
        <dbReference type="ARBA" id="ARBA00022690"/>
    </source>
</evidence>
<dbReference type="InterPro" id="IPR051368">
    <property type="entry name" value="SerProtInhib-TIL_Domain"/>
</dbReference>
<dbReference type="InterPro" id="IPR002919">
    <property type="entry name" value="TIL_dom"/>
</dbReference>
<organism evidence="5">
    <name type="scientific">Culicoides sonorensis</name>
    <name type="common">Biting midge</name>
    <dbReference type="NCBI Taxonomy" id="179676"/>
    <lineage>
        <taxon>Eukaryota</taxon>
        <taxon>Metazoa</taxon>
        <taxon>Ecdysozoa</taxon>
        <taxon>Arthropoda</taxon>
        <taxon>Hexapoda</taxon>
        <taxon>Insecta</taxon>
        <taxon>Pterygota</taxon>
        <taxon>Neoptera</taxon>
        <taxon>Endopterygota</taxon>
        <taxon>Diptera</taxon>
        <taxon>Nematocera</taxon>
        <taxon>Chironomoidea</taxon>
        <taxon>Ceratopogonidae</taxon>
        <taxon>Ceratopogoninae</taxon>
        <taxon>Culicoides</taxon>
        <taxon>Monoculicoides</taxon>
    </lineage>
</organism>
<dbReference type="InterPro" id="IPR036084">
    <property type="entry name" value="Ser_inhib-like_sf"/>
</dbReference>
<reference evidence="5" key="1">
    <citation type="submission" date="2018-07" db="EMBL/GenBank/DDBJ databases">
        <authorList>
            <person name="Quirk P.G."/>
            <person name="Krulwich T.A."/>
        </authorList>
    </citation>
    <scope>NUCLEOTIDE SEQUENCE</scope>
</reference>
<dbReference type="CDD" id="cd19941">
    <property type="entry name" value="TIL"/>
    <property type="match status" value="2"/>
</dbReference>
<feature type="compositionally biased region" description="Basic and acidic residues" evidence="3">
    <location>
        <begin position="8"/>
        <end position="20"/>
    </location>
</feature>
<dbReference type="SUPFAM" id="SSF57567">
    <property type="entry name" value="Serine protease inhibitors"/>
    <property type="match status" value="2"/>
</dbReference>
<dbReference type="GO" id="GO:0030414">
    <property type="term" value="F:peptidase inhibitor activity"/>
    <property type="evidence" value="ECO:0007669"/>
    <property type="project" value="UniProtKB-KW"/>
</dbReference>
<gene>
    <name evidence="5" type="primary">CSON014544</name>
</gene>
<keyword evidence="1" id="KW-0646">Protease inhibitor</keyword>
<evidence type="ECO:0000313" key="5">
    <source>
        <dbReference type="EMBL" id="SSX19439.1"/>
    </source>
</evidence>
<keyword evidence="2" id="KW-1015">Disulfide bond</keyword>
<protein>
    <submittedName>
        <fullName evidence="5">CSON014544 protein</fullName>
    </submittedName>
</protein>
<dbReference type="AlphaFoldDB" id="A0A336LS86"/>